<reference evidence="2 3" key="1">
    <citation type="submission" date="2018-04" db="EMBL/GenBank/DDBJ databases">
        <authorList>
            <person name="Vogel A."/>
        </authorList>
    </citation>
    <scope>NUCLEOTIDE SEQUENCE [LARGE SCALE GENOMIC DNA]</scope>
</reference>
<gene>
    <name evidence="2" type="ORF">CCAM_LOCUS24599</name>
</gene>
<feature type="compositionally biased region" description="Polar residues" evidence="1">
    <location>
        <begin position="145"/>
        <end position="158"/>
    </location>
</feature>
<protein>
    <submittedName>
        <fullName evidence="2">Uncharacterized protein</fullName>
    </submittedName>
</protein>
<accession>A0A484M228</accession>
<dbReference type="Proteomes" id="UP000595140">
    <property type="component" value="Unassembled WGS sequence"/>
</dbReference>
<evidence type="ECO:0000256" key="1">
    <source>
        <dbReference type="SAM" id="MobiDB-lite"/>
    </source>
</evidence>
<dbReference type="EMBL" id="OOIL02002436">
    <property type="protein sequence ID" value="VFQ82823.1"/>
    <property type="molecule type" value="Genomic_DNA"/>
</dbReference>
<proteinExistence type="predicted"/>
<sequence length="337" mass="36877">MRLSKPRLTKYVASYILRCCALDRTPSLDKFLTLFSIGGAFPFYSVFPHPKLPVFEKVEAKIDRWARRYFIIEFLVHSPIDLPGILRHSSLSRTPFPAAPEAEGVHNAPERGGGLISHHSLQDPKLYKKADFYYPLCPDPIPFEGTSSPGRSKASPSVESHPVEDTSRIQVQGGDTALVICTPSAALDVGPISAISMAEEAHAVPKTASGRGMEKEVGGQKEPKGAAFRCSALDLQSPHPVQIHTGNFSCLLGGLDRFSRGLNSLKASHSTIQVNLEKMRGLMQDPIIAQACLDPLALDVIHSMEQAQQSLLTLSEEYLGGAWGNYRAMVVLKNKEY</sequence>
<dbReference type="AlphaFoldDB" id="A0A484M228"/>
<feature type="region of interest" description="Disordered" evidence="1">
    <location>
        <begin position="144"/>
        <end position="169"/>
    </location>
</feature>
<organism evidence="2 3">
    <name type="scientific">Cuscuta campestris</name>
    <dbReference type="NCBI Taxonomy" id="132261"/>
    <lineage>
        <taxon>Eukaryota</taxon>
        <taxon>Viridiplantae</taxon>
        <taxon>Streptophyta</taxon>
        <taxon>Embryophyta</taxon>
        <taxon>Tracheophyta</taxon>
        <taxon>Spermatophyta</taxon>
        <taxon>Magnoliopsida</taxon>
        <taxon>eudicotyledons</taxon>
        <taxon>Gunneridae</taxon>
        <taxon>Pentapetalae</taxon>
        <taxon>asterids</taxon>
        <taxon>lamiids</taxon>
        <taxon>Solanales</taxon>
        <taxon>Convolvulaceae</taxon>
        <taxon>Cuscuteae</taxon>
        <taxon>Cuscuta</taxon>
        <taxon>Cuscuta subgen. Grammica</taxon>
        <taxon>Cuscuta sect. Cleistogrammica</taxon>
    </lineage>
</organism>
<name>A0A484M228_9ASTE</name>
<evidence type="ECO:0000313" key="3">
    <source>
        <dbReference type="Proteomes" id="UP000595140"/>
    </source>
</evidence>
<keyword evidence="3" id="KW-1185">Reference proteome</keyword>
<evidence type="ECO:0000313" key="2">
    <source>
        <dbReference type="EMBL" id="VFQ82823.1"/>
    </source>
</evidence>